<protein>
    <submittedName>
        <fullName evidence="2">Uncharacterized protein</fullName>
    </submittedName>
</protein>
<comment type="caution">
    <text evidence="2">The sequence shown here is derived from an EMBL/GenBank/DDBJ whole genome shotgun (WGS) entry which is preliminary data.</text>
</comment>
<dbReference type="EMBL" id="JBBNAE010000004">
    <property type="protein sequence ID" value="KAK9131288.1"/>
    <property type="molecule type" value="Genomic_DNA"/>
</dbReference>
<evidence type="ECO:0000313" key="2">
    <source>
        <dbReference type="EMBL" id="KAK9131288.1"/>
    </source>
</evidence>
<sequence>MHHILNGQKQKRSFMNAKPSHTLEESTPRVGLNQETNKPVVVGPRDDVVEHHTDMLHDDLHSFEDEEDIVPLTDIQSRLKGKKPLVEKSSKKRKTKERM</sequence>
<evidence type="ECO:0000256" key="1">
    <source>
        <dbReference type="SAM" id="MobiDB-lite"/>
    </source>
</evidence>
<dbReference type="AlphaFoldDB" id="A0AAP0P5A9"/>
<proteinExistence type="predicted"/>
<evidence type="ECO:0000313" key="3">
    <source>
        <dbReference type="Proteomes" id="UP001417504"/>
    </source>
</evidence>
<reference evidence="2 3" key="1">
    <citation type="submission" date="2024-01" db="EMBL/GenBank/DDBJ databases">
        <title>Genome assemblies of Stephania.</title>
        <authorList>
            <person name="Yang L."/>
        </authorList>
    </citation>
    <scope>NUCLEOTIDE SEQUENCE [LARGE SCALE GENOMIC DNA]</scope>
    <source>
        <strain evidence="2">QJT</strain>
        <tissue evidence="2">Leaf</tissue>
    </source>
</reference>
<name>A0AAP0P5A9_9MAGN</name>
<feature type="region of interest" description="Disordered" evidence="1">
    <location>
        <begin position="74"/>
        <end position="99"/>
    </location>
</feature>
<keyword evidence="3" id="KW-1185">Reference proteome</keyword>
<accession>A0AAP0P5A9</accession>
<organism evidence="2 3">
    <name type="scientific">Stephania japonica</name>
    <dbReference type="NCBI Taxonomy" id="461633"/>
    <lineage>
        <taxon>Eukaryota</taxon>
        <taxon>Viridiplantae</taxon>
        <taxon>Streptophyta</taxon>
        <taxon>Embryophyta</taxon>
        <taxon>Tracheophyta</taxon>
        <taxon>Spermatophyta</taxon>
        <taxon>Magnoliopsida</taxon>
        <taxon>Ranunculales</taxon>
        <taxon>Menispermaceae</taxon>
        <taxon>Menispermoideae</taxon>
        <taxon>Cissampelideae</taxon>
        <taxon>Stephania</taxon>
    </lineage>
</organism>
<dbReference type="Proteomes" id="UP001417504">
    <property type="component" value="Unassembled WGS sequence"/>
</dbReference>
<feature type="region of interest" description="Disordered" evidence="1">
    <location>
        <begin position="1"/>
        <end position="45"/>
    </location>
</feature>
<gene>
    <name evidence="2" type="ORF">Sjap_011775</name>
</gene>
<feature type="compositionally biased region" description="Basic residues" evidence="1">
    <location>
        <begin position="90"/>
        <end position="99"/>
    </location>
</feature>